<accession>A0A1W1D4K4</accession>
<dbReference type="EMBL" id="FPHP01000044">
    <property type="protein sequence ID" value="SFV75565.1"/>
    <property type="molecule type" value="Genomic_DNA"/>
</dbReference>
<protein>
    <submittedName>
        <fullName evidence="4">Phage protein</fullName>
    </submittedName>
</protein>
<dbReference type="Gene3D" id="3.40.630.30">
    <property type="match status" value="1"/>
</dbReference>
<organism evidence="4">
    <name type="scientific">hydrothermal vent metagenome</name>
    <dbReference type="NCBI Taxonomy" id="652676"/>
    <lineage>
        <taxon>unclassified sequences</taxon>
        <taxon>metagenomes</taxon>
        <taxon>ecological metagenomes</taxon>
    </lineage>
</organism>
<evidence type="ECO:0000256" key="3">
    <source>
        <dbReference type="ARBA" id="ARBA00023315"/>
    </source>
</evidence>
<dbReference type="SUPFAM" id="SSF55729">
    <property type="entry name" value="Acyl-CoA N-acyltransferases (Nat)"/>
    <property type="match status" value="1"/>
</dbReference>
<evidence type="ECO:0000313" key="4">
    <source>
        <dbReference type="EMBL" id="SFV75565.1"/>
    </source>
</evidence>
<gene>
    <name evidence="4" type="ORF">MNB_SM-3-979</name>
</gene>
<proteinExistence type="predicted"/>
<keyword evidence="1" id="KW-1277">Toxin-antitoxin system</keyword>
<dbReference type="PANTHER" id="PTHR36449">
    <property type="entry name" value="ACETYLTRANSFERASE-RELATED"/>
    <property type="match status" value="1"/>
</dbReference>
<reference evidence="4" key="1">
    <citation type="submission" date="2016-10" db="EMBL/GenBank/DDBJ databases">
        <authorList>
            <person name="de Groot N.N."/>
        </authorList>
    </citation>
    <scope>NUCLEOTIDE SEQUENCE</scope>
</reference>
<dbReference type="AlphaFoldDB" id="A0A1W1D4K4"/>
<name>A0A1W1D4K4_9ZZZZ</name>
<dbReference type="InterPro" id="IPR016181">
    <property type="entry name" value="Acyl_CoA_acyltransferase"/>
</dbReference>
<dbReference type="GO" id="GO:0016746">
    <property type="term" value="F:acyltransferase activity"/>
    <property type="evidence" value="ECO:0007669"/>
    <property type="project" value="UniProtKB-KW"/>
</dbReference>
<dbReference type="PANTHER" id="PTHR36449:SF1">
    <property type="entry name" value="ACETYLTRANSFERASE"/>
    <property type="match status" value="1"/>
</dbReference>
<keyword evidence="3" id="KW-0012">Acyltransferase</keyword>
<keyword evidence="2" id="KW-0808">Transferase</keyword>
<evidence type="ECO:0000256" key="1">
    <source>
        <dbReference type="ARBA" id="ARBA00022649"/>
    </source>
</evidence>
<evidence type="ECO:0000256" key="2">
    <source>
        <dbReference type="ARBA" id="ARBA00022679"/>
    </source>
</evidence>
<sequence length="160" mass="18263">MVNTFKCSKNLDLEEYLSQKAIDSDERGNAKTHLLINNQLKTPEVVGYFTLTIKPILADGISKEMIKKIDGFSKDRKCVYFYLIGQLGFSDKYIGSNLGYLLLFTAINMIEESQKIIGGRYILVDAFNCEPVVEFYKRNGFTKLITSEDDSISIKMIYKI</sequence>